<dbReference type="InterPro" id="IPR058163">
    <property type="entry name" value="LysR-type_TF_proteobact-type"/>
</dbReference>
<dbReference type="Pfam" id="PF00126">
    <property type="entry name" value="HTH_1"/>
    <property type="match status" value="1"/>
</dbReference>
<dbReference type="GO" id="GO:0043565">
    <property type="term" value="F:sequence-specific DNA binding"/>
    <property type="evidence" value="ECO:0007669"/>
    <property type="project" value="TreeGrafter"/>
</dbReference>
<dbReference type="GO" id="GO:0006351">
    <property type="term" value="P:DNA-templated transcription"/>
    <property type="evidence" value="ECO:0007669"/>
    <property type="project" value="TreeGrafter"/>
</dbReference>
<evidence type="ECO:0000256" key="2">
    <source>
        <dbReference type="ARBA" id="ARBA00023015"/>
    </source>
</evidence>
<dbReference type="InterPro" id="IPR036388">
    <property type="entry name" value="WH-like_DNA-bd_sf"/>
</dbReference>
<dbReference type="PROSITE" id="PS50931">
    <property type="entry name" value="HTH_LYSR"/>
    <property type="match status" value="1"/>
</dbReference>
<dbReference type="Gene3D" id="3.40.190.290">
    <property type="match status" value="1"/>
</dbReference>
<feature type="domain" description="HTH lysR-type" evidence="5">
    <location>
        <begin position="9"/>
        <end position="64"/>
    </location>
</feature>
<reference evidence="7 9" key="1">
    <citation type="submission" date="2017-09" db="EMBL/GenBank/DDBJ databases">
        <title>Biodiversity and function of Thalassospira species in the particle-attached aromatic-hydrocarbon-degrading consortia from the surface seawater of the South China Sea.</title>
        <authorList>
            <person name="Dong C."/>
            <person name="Liu R."/>
            <person name="Shao Z."/>
        </authorList>
    </citation>
    <scope>NUCLEOTIDE SEQUENCE [LARGE SCALE GENOMIC DNA]</scope>
    <source>
        <strain evidence="7 9">CSC1P2</strain>
    </source>
</reference>
<dbReference type="SUPFAM" id="SSF53850">
    <property type="entry name" value="Periplasmic binding protein-like II"/>
    <property type="match status" value="1"/>
</dbReference>
<dbReference type="KEGG" id="thac:CSC3H3_06540"/>
<dbReference type="InterPro" id="IPR000847">
    <property type="entry name" value="LysR_HTH_N"/>
</dbReference>
<keyword evidence="8" id="KW-1185">Reference proteome</keyword>
<evidence type="ECO:0000256" key="4">
    <source>
        <dbReference type="ARBA" id="ARBA00023163"/>
    </source>
</evidence>
<dbReference type="AlphaFoldDB" id="A0A2N3KMM3"/>
<evidence type="ECO:0000256" key="1">
    <source>
        <dbReference type="ARBA" id="ARBA00009437"/>
    </source>
</evidence>
<dbReference type="Gene3D" id="1.10.10.10">
    <property type="entry name" value="Winged helix-like DNA-binding domain superfamily/Winged helix DNA-binding domain"/>
    <property type="match status" value="1"/>
</dbReference>
<evidence type="ECO:0000313" key="6">
    <source>
        <dbReference type="EMBL" id="AUG52410.1"/>
    </source>
</evidence>
<evidence type="ECO:0000313" key="7">
    <source>
        <dbReference type="EMBL" id="PKR51733.1"/>
    </source>
</evidence>
<organism evidence="7 9">
    <name type="scientific">Thalassospira marina</name>
    <dbReference type="NCBI Taxonomy" id="2048283"/>
    <lineage>
        <taxon>Bacteria</taxon>
        <taxon>Pseudomonadati</taxon>
        <taxon>Pseudomonadota</taxon>
        <taxon>Alphaproteobacteria</taxon>
        <taxon>Rhodospirillales</taxon>
        <taxon>Thalassospiraceae</taxon>
        <taxon>Thalassospira</taxon>
    </lineage>
</organism>
<dbReference type="GO" id="GO:0003700">
    <property type="term" value="F:DNA-binding transcription factor activity"/>
    <property type="evidence" value="ECO:0007669"/>
    <property type="project" value="InterPro"/>
</dbReference>
<dbReference type="SUPFAM" id="SSF46785">
    <property type="entry name" value="Winged helix' DNA-binding domain"/>
    <property type="match status" value="1"/>
</dbReference>
<keyword evidence="4" id="KW-0804">Transcription</keyword>
<name>A0A2N3KMM3_9PROT</name>
<dbReference type="Pfam" id="PF03466">
    <property type="entry name" value="LysR_substrate"/>
    <property type="match status" value="1"/>
</dbReference>
<dbReference type="Proteomes" id="UP000233597">
    <property type="component" value="Unassembled WGS sequence"/>
</dbReference>
<dbReference type="RefSeq" id="WP_101269570.1">
    <property type="nucleotide sequence ID" value="NZ_CP024199.1"/>
</dbReference>
<reference evidence="6 8" key="2">
    <citation type="submission" date="2017-10" db="EMBL/GenBank/DDBJ databases">
        <title>Biodiversity and function of Thalassospira species in the particle-attached aromatic-hydrocarbon-degrading consortia from the surface seawater of the China South Sea.</title>
        <authorList>
            <person name="Dong C."/>
            <person name="Liu R."/>
            <person name="Shao Z."/>
        </authorList>
    </citation>
    <scope>NUCLEOTIDE SEQUENCE [LARGE SCALE GENOMIC DNA]</scope>
    <source>
        <strain evidence="6 8">CSC3H3</strain>
    </source>
</reference>
<sequence>MRNRDRALLADLDIFVTILMHGSMKRAALELGVSVSALSHRMRKLEDQVGVRLLNRTSRSLAATVAGERLAEQLTAGFATIDEALTSLARQRENPAGRLRINVLQDAVQLLVTPVLARYSKAFPDVKLEIHADDLMVDVVAGGFDAGIRYGDRVPLDMVGVALSAPTRWIVVGTDALIDAVGLPSTPEDLLKLPCIEIELGDGNSYSWELGNNPTMTRLAVRGPVRANGTAQIIAMALEGLGFAYVLETAVRRELQDGRLRVVLEGWASEGPPFTIYYPSRRQTPPGLRELINFMRKGQGLSALGA</sequence>
<dbReference type="PANTHER" id="PTHR30537:SF1">
    <property type="entry name" value="HTH-TYPE TRANSCRIPTIONAL REGULATOR PGRR"/>
    <property type="match status" value="1"/>
</dbReference>
<accession>A0A2N3KMM3</accession>
<evidence type="ECO:0000259" key="5">
    <source>
        <dbReference type="PROSITE" id="PS50931"/>
    </source>
</evidence>
<dbReference type="OrthoDB" id="9812435at2"/>
<dbReference type="Proteomes" id="UP000233458">
    <property type="component" value="Chromosome"/>
</dbReference>
<comment type="similarity">
    <text evidence="1">Belongs to the LysR transcriptional regulatory family.</text>
</comment>
<dbReference type="EMBL" id="NWTK01000014">
    <property type="protein sequence ID" value="PKR51733.1"/>
    <property type="molecule type" value="Genomic_DNA"/>
</dbReference>
<keyword evidence="3" id="KW-0238">DNA-binding</keyword>
<dbReference type="InterPro" id="IPR005119">
    <property type="entry name" value="LysR_subst-bd"/>
</dbReference>
<dbReference type="EMBL" id="CP024199">
    <property type="protein sequence ID" value="AUG52410.1"/>
    <property type="molecule type" value="Genomic_DNA"/>
</dbReference>
<evidence type="ECO:0000313" key="9">
    <source>
        <dbReference type="Proteomes" id="UP000233597"/>
    </source>
</evidence>
<proteinExistence type="inferred from homology"/>
<dbReference type="FunFam" id="1.10.10.10:FF:000001">
    <property type="entry name" value="LysR family transcriptional regulator"/>
    <property type="match status" value="1"/>
</dbReference>
<evidence type="ECO:0000313" key="8">
    <source>
        <dbReference type="Proteomes" id="UP000233458"/>
    </source>
</evidence>
<evidence type="ECO:0000256" key="3">
    <source>
        <dbReference type="ARBA" id="ARBA00023125"/>
    </source>
</evidence>
<keyword evidence="2" id="KW-0805">Transcription regulation</keyword>
<gene>
    <name evidence="7" type="ORF">COO20_19420</name>
    <name evidence="6" type="ORF">CSC3H3_06540</name>
</gene>
<dbReference type="PANTHER" id="PTHR30537">
    <property type="entry name" value="HTH-TYPE TRANSCRIPTIONAL REGULATOR"/>
    <property type="match status" value="1"/>
</dbReference>
<dbReference type="InterPro" id="IPR036390">
    <property type="entry name" value="WH_DNA-bd_sf"/>
</dbReference>
<protein>
    <submittedName>
        <fullName evidence="7">LysR family transcriptional regulator</fullName>
    </submittedName>
</protein>